<dbReference type="PANTHER" id="PTHR11070:SF2">
    <property type="entry name" value="ATP-DEPENDENT DNA HELICASE SRS2"/>
    <property type="match status" value="1"/>
</dbReference>
<gene>
    <name evidence="3" type="ORF">J0J18_17850</name>
</gene>
<dbReference type="Gene3D" id="3.40.50.300">
    <property type="entry name" value="P-loop containing nucleotide triphosphate hydrolases"/>
    <property type="match status" value="2"/>
</dbReference>
<comment type="caution">
    <text evidence="3">The sequence shown here is derived from an EMBL/GenBank/DDBJ whole genome shotgun (WGS) entry which is preliminary data.</text>
</comment>
<dbReference type="InterPro" id="IPR027785">
    <property type="entry name" value="UvrD-like_helicase_C"/>
</dbReference>
<dbReference type="PANTHER" id="PTHR11070">
    <property type="entry name" value="UVRD / RECB / PCRA DNA HELICASE FAMILY MEMBER"/>
    <property type="match status" value="1"/>
</dbReference>
<dbReference type="EMBL" id="JAFKOQ010000015">
    <property type="protein sequence ID" value="MBN8123611.1"/>
    <property type="molecule type" value="Genomic_DNA"/>
</dbReference>
<dbReference type="GO" id="GO:0005524">
    <property type="term" value="F:ATP binding"/>
    <property type="evidence" value="ECO:0007669"/>
    <property type="project" value="InterPro"/>
</dbReference>
<dbReference type="GO" id="GO:0033202">
    <property type="term" value="C:DNA helicase complex"/>
    <property type="evidence" value="ECO:0007669"/>
    <property type="project" value="TreeGrafter"/>
</dbReference>
<feature type="domain" description="UvrD-like helicase C-terminal" evidence="2">
    <location>
        <begin position="561"/>
        <end position="611"/>
    </location>
</feature>
<dbReference type="InterPro" id="IPR000212">
    <property type="entry name" value="DNA_helicase_UvrD/REP"/>
</dbReference>
<sequence>MLDILGTPAEQTTVGQIIDSIMRKDLGIDGQYYRGFPILASSDGPISLDALLCSKQYGVAIIHTVEGRVLDEDFADHVDEVHLKLCSKLSELKELTRARSLAVPVISVTFAPSVPEHEYAEIAEDIGLCRTEDDLLAAIKSQTLPDASMYEPTLSRLQSLSSLKSRKKRTYVKKSDSRGAVLKKLESKLATLDVSQTRAVLERVDGVQRIRGLAGSGKTVVLARKVAHLHSQNPDWRIAITFNSRSLKEQFKYLIKQFYFDANGEFPDLESKVNIIHAWGAPRSTGLYYEACVRNNITYMDFNEARNASSYNEAFSYACQSFLNQASEIQPLYDLILVDEAQDFSTSFLKLCYEILPTPKRLVYAYDELQNLGDSSMPSTEEIWGLDELGKPVVEFTSKSQDLILDICYRTPGPILSAAHALGFGIYRKQMIQMFDYADLWGEIGYEVTDGKLSEGNSVTLKRSEHSSPTILTGYNSIEELIQLNKFSSDEEQAYWIAEQIAKNIAEDEILPSDIVVIHPNAMKMRNEVGLLRNILFSKGINSSIAGVTASPDEFFSDDSVTFTSIYRAKGNEASIVYIMNAEYCNTDYELSKKRNILFTAMTRTKAWLRVCGVGSYFDGLLEEYNRVIENDFSLHFTYPTEAEREKMRVVNRDMSSSERQRVNAAKRNAQNLAILLDGEVNVEDIPEELRAALLAKLRGSL</sequence>
<evidence type="ECO:0000313" key="3">
    <source>
        <dbReference type="EMBL" id="MBN8123611.1"/>
    </source>
</evidence>
<keyword evidence="3" id="KW-0067">ATP-binding</keyword>
<dbReference type="GO" id="GO:0005829">
    <property type="term" value="C:cytosol"/>
    <property type="evidence" value="ECO:0007669"/>
    <property type="project" value="TreeGrafter"/>
</dbReference>
<dbReference type="Pfam" id="PF13538">
    <property type="entry name" value="UvrD_C_2"/>
    <property type="match status" value="1"/>
</dbReference>
<keyword evidence="3" id="KW-0347">Helicase</keyword>
<reference evidence="3" key="1">
    <citation type="submission" date="2021-03" db="EMBL/GenBank/DDBJ databases">
        <title>Study of the foodborne Vibrio vulnificus isolates from China.</title>
        <authorList>
            <person name="Zheng Z."/>
            <person name="Ye L."/>
        </authorList>
    </citation>
    <scope>NUCLEOTIDE SEQUENCE</scope>
    <source>
        <strain evidence="3">Vv1582</strain>
    </source>
</reference>
<dbReference type="GO" id="GO:0043138">
    <property type="term" value="F:3'-5' DNA helicase activity"/>
    <property type="evidence" value="ECO:0007669"/>
    <property type="project" value="TreeGrafter"/>
</dbReference>
<dbReference type="InterPro" id="IPR027417">
    <property type="entry name" value="P-loop_NTPase"/>
</dbReference>
<keyword evidence="3" id="KW-0378">Hydrolase</keyword>
<evidence type="ECO:0000256" key="1">
    <source>
        <dbReference type="ARBA" id="ARBA00034923"/>
    </source>
</evidence>
<dbReference type="AlphaFoldDB" id="A0AAW4HGX7"/>
<keyword evidence="3" id="KW-0547">Nucleotide-binding</keyword>
<dbReference type="GO" id="GO:0003677">
    <property type="term" value="F:DNA binding"/>
    <property type="evidence" value="ECO:0007669"/>
    <property type="project" value="InterPro"/>
</dbReference>
<dbReference type="GO" id="GO:0000725">
    <property type="term" value="P:recombinational repair"/>
    <property type="evidence" value="ECO:0007669"/>
    <property type="project" value="TreeGrafter"/>
</dbReference>
<organism evidence="3 4">
    <name type="scientific">Vibrio vulnificus</name>
    <dbReference type="NCBI Taxonomy" id="672"/>
    <lineage>
        <taxon>Bacteria</taxon>
        <taxon>Pseudomonadati</taxon>
        <taxon>Pseudomonadota</taxon>
        <taxon>Gammaproteobacteria</taxon>
        <taxon>Vibrionales</taxon>
        <taxon>Vibrionaceae</taxon>
        <taxon>Vibrio</taxon>
    </lineage>
</organism>
<dbReference type="RefSeq" id="WP_053321855.1">
    <property type="nucleotide sequence ID" value="NZ_JAFKOQ010000015.1"/>
</dbReference>
<dbReference type="SUPFAM" id="SSF52540">
    <property type="entry name" value="P-loop containing nucleoside triphosphate hydrolases"/>
    <property type="match status" value="1"/>
</dbReference>
<name>A0AAW4HGX7_VIBVL</name>
<protein>
    <recommendedName>
        <fullName evidence="1">DNA 3'-5' helicase II</fullName>
    </recommendedName>
</protein>
<dbReference type="Proteomes" id="UP000664056">
    <property type="component" value="Unassembled WGS sequence"/>
</dbReference>
<evidence type="ECO:0000259" key="2">
    <source>
        <dbReference type="Pfam" id="PF13538"/>
    </source>
</evidence>
<evidence type="ECO:0000313" key="4">
    <source>
        <dbReference type="Proteomes" id="UP000664056"/>
    </source>
</evidence>
<accession>A0AAW4HGX7</accession>
<proteinExistence type="predicted"/>